<dbReference type="EMBL" id="CADIKC010000015">
    <property type="protein sequence ID" value="CAB3742730.1"/>
    <property type="molecule type" value="Genomic_DNA"/>
</dbReference>
<keyword evidence="1" id="KW-0812">Transmembrane</keyword>
<gene>
    <name evidence="2" type="ORF">LMG24238_06930</name>
</gene>
<evidence type="ECO:0000256" key="1">
    <source>
        <dbReference type="SAM" id="Phobius"/>
    </source>
</evidence>
<feature type="transmembrane region" description="Helical" evidence="1">
    <location>
        <begin position="76"/>
        <end position="105"/>
    </location>
</feature>
<protein>
    <submittedName>
        <fullName evidence="2">Uncharacterized protein</fullName>
    </submittedName>
</protein>
<name>A0A6J5CSI4_9BURK</name>
<dbReference type="AlphaFoldDB" id="A0A6J5CSI4"/>
<keyword evidence="1" id="KW-1133">Transmembrane helix</keyword>
<keyword evidence="1" id="KW-0472">Membrane</keyword>
<sequence>MKSLFGICIVLAEGLLAYLWLALGYEAAGRMLIFYLWAWAILLFFIAGIVSHPKYTPPKIKKSPLVVRYFHRGATGVRVLGLAAIGRPVLAGIYLIGAVLMYLIANGGEKRAPESKEGGA</sequence>
<reference evidence="2 3" key="1">
    <citation type="submission" date="2020-04" db="EMBL/GenBank/DDBJ databases">
        <authorList>
            <person name="De Canck E."/>
        </authorList>
    </citation>
    <scope>NUCLEOTIDE SEQUENCE [LARGE SCALE GENOMIC DNA]</scope>
    <source>
        <strain evidence="2 3">LMG 24238</strain>
    </source>
</reference>
<feature type="transmembrane region" description="Helical" evidence="1">
    <location>
        <begin position="34"/>
        <end position="55"/>
    </location>
</feature>
<keyword evidence="3" id="KW-1185">Reference proteome</keyword>
<proteinExistence type="predicted"/>
<evidence type="ECO:0000313" key="2">
    <source>
        <dbReference type="EMBL" id="CAB3742730.1"/>
    </source>
</evidence>
<dbReference type="GeneID" id="97045495"/>
<organism evidence="2 3">
    <name type="scientific">Paraburkholderia sediminicola</name>
    <dbReference type="NCBI Taxonomy" id="458836"/>
    <lineage>
        <taxon>Bacteria</taxon>
        <taxon>Pseudomonadati</taxon>
        <taxon>Pseudomonadota</taxon>
        <taxon>Betaproteobacteria</taxon>
        <taxon>Burkholderiales</taxon>
        <taxon>Burkholderiaceae</taxon>
        <taxon>Paraburkholderia</taxon>
    </lineage>
</organism>
<accession>A0A6J5CSI4</accession>
<dbReference type="RefSeq" id="WP_175054378.1">
    <property type="nucleotide sequence ID" value="NZ_CADIKC010000015.1"/>
</dbReference>
<evidence type="ECO:0000313" key="3">
    <source>
        <dbReference type="Proteomes" id="UP000494255"/>
    </source>
</evidence>
<dbReference type="Proteomes" id="UP000494255">
    <property type="component" value="Unassembled WGS sequence"/>
</dbReference>